<dbReference type="Pfam" id="PF09419">
    <property type="entry name" value="PGP_phosphatase"/>
    <property type="match status" value="1"/>
</dbReference>
<dbReference type="Proteomes" id="UP000263273">
    <property type="component" value="Unassembled WGS sequence"/>
</dbReference>
<comment type="caution">
    <text evidence="3">The sequence shown here is derived from an EMBL/GenBank/DDBJ whole genome shotgun (WGS) entry which is preliminary data.</text>
</comment>
<dbReference type="STRING" id="378794.GCA_001570625_02409"/>
<dbReference type="PANTHER" id="PTHR46470:SF3">
    <property type="entry name" value="N-ACYLNEURAMINATE-9-PHOSPHATASE"/>
    <property type="match status" value="1"/>
</dbReference>
<dbReference type="InterPro" id="IPR027706">
    <property type="entry name" value="PGP_Pase"/>
</dbReference>
<sequence>MLEFLYPQIYVKSLLEIPLDELKELKINTFILDLDNTITEWNRREVRQEVAEWFQNIKDQGFKACILSNNGEQRVLAVARSLGIPYLHRAQKPRRRAFFRALSLMESQAAETAVIGDQIFTDVLGGNRAGLYTILVVPLDKREFPGTKISRCLEYFVLRRLRRKPVVGRQGENRE</sequence>
<reference evidence="3 4" key="1">
    <citation type="journal article" date="2018" name="Nat. Biotechnol.">
        <title>A standardized bacterial taxonomy based on genome phylogeny substantially revises the tree of life.</title>
        <authorList>
            <person name="Parks D.H."/>
            <person name="Chuvochina M."/>
            <person name="Waite D.W."/>
            <person name="Rinke C."/>
            <person name="Skarshewski A."/>
            <person name="Chaumeil P.A."/>
            <person name="Hugenholtz P."/>
        </authorList>
    </citation>
    <scope>NUCLEOTIDE SEQUENCE [LARGE SCALE GENOMIC DNA]</scope>
    <source>
        <strain evidence="3">UBA10948</strain>
    </source>
</reference>
<dbReference type="AlphaFoldDB" id="A0A354YWF3"/>
<dbReference type="NCBIfam" id="TIGR01668">
    <property type="entry name" value="YqeG_hyp_ppase"/>
    <property type="match status" value="1"/>
</dbReference>
<proteinExistence type="predicted"/>
<evidence type="ECO:0000256" key="2">
    <source>
        <dbReference type="ARBA" id="ARBA00022842"/>
    </source>
</evidence>
<dbReference type="CDD" id="cd16416">
    <property type="entry name" value="HAD_BsYqeG-like"/>
    <property type="match status" value="1"/>
</dbReference>
<organism evidence="3 4">
    <name type="scientific">Syntrophomonas wolfei</name>
    <dbReference type="NCBI Taxonomy" id="863"/>
    <lineage>
        <taxon>Bacteria</taxon>
        <taxon>Bacillati</taxon>
        <taxon>Bacillota</taxon>
        <taxon>Clostridia</taxon>
        <taxon>Eubacteriales</taxon>
        <taxon>Syntrophomonadaceae</taxon>
        <taxon>Syntrophomonas</taxon>
    </lineage>
</organism>
<evidence type="ECO:0000256" key="1">
    <source>
        <dbReference type="ARBA" id="ARBA00022801"/>
    </source>
</evidence>
<dbReference type="GO" id="GO:0008962">
    <property type="term" value="F:phosphatidylglycerophosphatase activity"/>
    <property type="evidence" value="ECO:0007669"/>
    <property type="project" value="InterPro"/>
</dbReference>
<dbReference type="SUPFAM" id="SSF56784">
    <property type="entry name" value="HAD-like"/>
    <property type="match status" value="1"/>
</dbReference>
<evidence type="ECO:0000313" key="4">
    <source>
        <dbReference type="Proteomes" id="UP000263273"/>
    </source>
</evidence>
<dbReference type="RefSeq" id="WP_276623819.1">
    <property type="nucleotide sequence ID" value="NZ_DCDX01000139.1"/>
</dbReference>
<dbReference type="NCBIfam" id="TIGR01662">
    <property type="entry name" value="HAD-SF-IIIA"/>
    <property type="match status" value="1"/>
</dbReference>
<dbReference type="InterPro" id="IPR023214">
    <property type="entry name" value="HAD_sf"/>
</dbReference>
<gene>
    <name evidence="3" type="ORF">DDZ44_01405</name>
</gene>
<keyword evidence="2" id="KW-0460">Magnesium</keyword>
<evidence type="ECO:0000313" key="3">
    <source>
        <dbReference type="EMBL" id="HBK52582.1"/>
    </source>
</evidence>
<protein>
    <submittedName>
        <fullName evidence="3">YqeG family HAD IIIA-type phosphatase</fullName>
    </submittedName>
</protein>
<dbReference type="PANTHER" id="PTHR46470">
    <property type="entry name" value="N-ACYLNEURAMINATE-9-PHOSPHATASE"/>
    <property type="match status" value="1"/>
</dbReference>
<keyword evidence="1" id="KW-0378">Hydrolase</keyword>
<dbReference type="InterPro" id="IPR036412">
    <property type="entry name" value="HAD-like_sf"/>
</dbReference>
<dbReference type="InterPro" id="IPR010021">
    <property type="entry name" value="PGPP1/Gep4"/>
</dbReference>
<dbReference type="InterPro" id="IPR051400">
    <property type="entry name" value="HAD-like_hydrolase"/>
</dbReference>
<name>A0A354YWF3_9FIRM</name>
<dbReference type="Gene3D" id="3.40.50.1000">
    <property type="entry name" value="HAD superfamily/HAD-like"/>
    <property type="match status" value="1"/>
</dbReference>
<dbReference type="EMBL" id="DNZF01000032">
    <property type="protein sequence ID" value="HBK52582.1"/>
    <property type="molecule type" value="Genomic_DNA"/>
</dbReference>
<accession>A0A354YWF3</accession>
<dbReference type="InterPro" id="IPR006549">
    <property type="entry name" value="HAD-SF_hydro_IIIA"/>
</dbReference>